<reference evidence="2 3" key="1">
    <citation type="submission" date="2023-08" db="EMBL/GenBank/DDBJ databases">
        <title>Black Yeasts Isolated from many extreme environments.</title>
        <authorList>
            <person name="Coleine C."/>
            <person name="Stajich J.E."/>
            <person name="Selbmann L."/>
        </authorList>
    </citation>
    <scope>NUCLEOTIDE SEQUENCE [LARGE SCALE GENOMIC DNA]</scope>
    <source>
        <strain evidence="2 3">CCFEE 5885</strain>
    </source>
</reference>
<keyword evidence="3" id="KW-1185">Reference proteome</keyword>
<proteinExistence type="predicted"/>
<accession>A0ABR0K3A1</accession>
<evidence type="ECO:0000313" key="2">
    <source>
        <dbReference type="EMBL" id="KAK5084988.1"/>
    </source>
</evidence>
<organism evidence="2 3">
    <name type="scientific">Lithohypha guttulata</name>
    <dbReference type="NCBI Taxonomy" id="1690604"/>
    <lineage>
        <taxon>Eukaryota</taxon>
        <taxon>Fungi</taxon>
        <taxon>Dikarya</taxon>
        <taxon>Ascomycota</taxon>
        <taxon>Pezizomycotina</taxon>
        <taxon>Eurotiomycetes</taxon>
        <taxon>Chaetothyriomycetidae</taxon>
        <taxon>Chaetothyriales</taxon>
        <taxon>Trichomeriaceae</taxon>
        <taxon>Lithohypha</taxon>
    </lineage>
</organism>
<protein>
    <submittedName>
        <fullName evidence="2">Uncharacterized protein</fullName>
    </submittedName>
</protein>
<dbReference type="Proteomes" id="UP001345013">
    <property type="component" value="Unassembled WGS sequence"/>
</dbReference>
<evidence type="ECO:0000256" key="1">
    <source>
        <dbReference type="SAM" id="MobiDB-lite"/>
    </source>
</evidence>
<gene>
    <name evidence="2" type="ORF">LTR24_007326</name>
</gene>
<feature type="region of interest" description="Disordered" evidence="1">
    <location>
        <begin position="226"/>
        <end position="320"/>
    </location>
</feature>
<feature type="region of interest" description="Disordered" evidence="1">
    <location>
        <begin position="492"/>
        <end position="515"/>
    </location>
</feature>
<feature type="region of interest" description="Disordered" evidence="1">
    <location>
        <begin position="84"/>
        <end position="115"/>
    </location>
</feature>
<name>A0ABR0K3A1_9EURO</name>
<feature type="compositionally biased region" description="Basic and acidic residues" evidence="1">
    <location>
        <begin position="504"/>
        <end position="515"/>
    </location>
</feature>
<sequence>MSSEVSFQAEHRGPSIHDYRYPLLNADAVPFAYATDSRPSKRIRAAPTGLSSVETAQIHWEEPGSAQSLNGQFPARPVSILVGEHGQQRPQSVPPQSKRGRKKKSKQNAQDGSWIQESFAFPAQQTWLKVKPRHRKAAVKVEAVKEVAGPSSAAPDAGEALCLDKHADRIAALIAQKRQENESKLFRERMSLQQRLHRGEADHNDKLIAASHDELKRKMTLSAKGIFEEQAPNGKEPALKVEGWQPAPSHPPSRPSSVASVASSVPTSPTPALLESTEDGKTEASEAGTDDSDVDAELPRHRLDGTDEPEHVKPPEPFIPQASQQPATIIVPTMYTPYEQAAYSQTQTTVTTQTFAFSNAPSESHTTQFFLTQPRFTNQRYHNQHLWQSQPEQGPVSQPWTSQMFQALPSTATPALSAREVPTATHHLTVEEQHNDVFDLFGSSSNTDAYGCPGSTVLLSNDASSAEYPQPAVLRANVNIFTRQARENGVIGGNNNYFDPGGEGGKRRNMFDNRA</sequence>
<feature type="compositionally biased region" description="Low complexity" evidence="1">
    <location>
        <begin position="255"/>
        <end position="272"/>
    </location>
</feature>
<feature type="compositionally biased region" description="Basic and acidic residues" evidence="1">
    <location>
        <begin position="297"/>
        <end position="314"/>
    </location>
</feature>
<dbReference type="EMBL" id="JAVRRG010000108">
    <property type="protein sequence ID" value="KAK5084988.1"/>
    <property type="molecule type" value="Genomic_DNA"/>
</dbReference>
<comment type="caution">
    <text evidence="2">The sequence shown here is derived from an EMBL/GenBank/DDBJ whole genome shotgun (WGS) entry which is preliminary data.</text>
</comment>
<evidence type="ECO:0000313" key="3">
    <source>
        <dbReference type="Proteomes" id="UP001345013"/>
    </source>
</evidence>